<protein>
    <submittedName>
        <fullName evidence="1">Uncharacterized protein</fullName>
    </submittedName>
</protein>
<dbReference type="AlphaFoldDB" id="X1A408"/>
<comment type="caution">
    <text evidence="1">The sequence shown here is derived from an EMBL/GenBank/DDBJ whole genome shotgun (WGS) entry which is preliminary data.</text>
</comment>
<dbReference type="Gene3D" id="3.90.320.10">
    <property type="match status" value="1"/>
</dbReference>
<reference evidence="1" key="1">
    <citation type="journal article" date="2014" name="Front. Microbiol.">
        <title>High frequency of phylogenetically diverse reductive dehalogenase-homologous genes in deep subseafloor sedimentary metagenomes.</title>
        <authorList>
            <person name="Kawai M."/>
            <person name="Futagami T."/>
            <person name="Toyoda A."/>
            <person name="Takaki Y."/>
            <person name="Nishi S."/>
            <person name="Hori S."/>
            <person name="Arai W."/>
            <person name="Tsubouchi T."/>
            <person name="Morono Y."/>
            <person name="Uchiyama I."/>
            <person name="Ito T."/>
            <person name="Fujiyama A."/>
            <person name="Inagaki F."/>
            <person name="Takami H."/>
        </authorList>
    </citation>
    <scope>NUCLEOTIDE SEQUENCE</scope>
    <source>
        <strain evidence="1">Expedition CK06-06</strain>
    </source>
</reference>
<feature type="non-terminal residue" evidence="1">
    <location>
        <position position="115"/>
    </location>
</feature>
<sequence length="115" mass="13050">METATALKLPYVTEKISNEEYHNGETWKEFCSSSNLKLMMVSPKYARYALDHPEKKESEAMSQGSVYHSMLGSLTNAGDLSQFEKEYFIFAPPINPKTGKSYGWTSDTYQEAMQA</sequence>
<organism evidence="1">
    <name type="scientific">marine sediment metagenome</name>
    <dbReference type="NCBI Taxonomy" id="412755"/>
    <lineage>
        <taxon>unclassified sequences</taxon>
        <taxon>metagenomes</taxon>
        <taxon>ecological metagenomes</taxon>
    </lineage>
</organism>
<accession>X1A408</accession>
<name>X1A408_9ZZZZ</name>
<dbReference type="InterPro" id="IPR011604">
    <property type="entry name" value="PDDEXK-like_dom_sf"/>
</dbReference>
<dbReference type="EMBL" id="BART01012055">
    <property type="protein sequence ID" value="GAG76509.1"/>
    <property type="molecule type" value="Genomic_DNA"/>
</dbReference>
<gene>
    <name evidence="1" type="ORF">S01H4_25358</name>
</gene>
<proteinExistence type="predicted"/>
<evidence type="ECO:0000313" key="1">
    <source>
        <dbReference type="EMBL" id="GAG76509.1"/>
    </source>
</evidence>